<keyword evidence="2" id="KW-1185">Reference proteome</keyword>
<proteinExistence type="predicted"/>
<accession>A0A8S4C1I1</accession>
<organism evidence="1 2">
    <name type="scientific">Hyalomma marginatum</name>
    <dbReference type="NCBI Taxonomy" id="34627"/>
    <lineage>
        <taxon>Eukaryota</taxon>
        <taxon>Metazoa</taxon>
        <taxon>Ecdysozoa</taxon>
        <taxon>Arthropoda</taxon>
        <taxon>Chelicerata</taxon>
        <taxon>Arachnida</taxon>
        <taxon>Acari</taxon>
        <taxon>Parasitiformes</taxon>
        <taxon>Ixodida</taxon>
        <taxon>Ixodoidea</taxon>
        <taxon>Ixodidae</taxon>
        <taxon>Hyalomminae</taxon>
        <taxon>Hyalomma</taxon>
    </lineage>
</organism>
<evidence type="ECO:0000313" key="1">
    <source>
        <dbReference type="EMBL" id="CAG7599333.1"/>
    </source>
</evidence>
<comment type="caution">
    <text evidence="1">The sequence shown here is derived from an EMBL/GenBank/DDBJ whole genome shotgun (WGS) entry which is preliminary data.</text>
</comment>
<dbReference type="EMBL" id="CAJVAF010000343">
    <property type="protein sequence ID" value="CAG7599333.1"/>
    <property type="molecule type" value="Genomic_DNA"/>
</dbReference>
<dbReference type="Proteomes" id="UP000837675">
    <property type="component" value="Unassembled WGS sequence"/>
</dbReference>
<sequence>MQVVINKVDYARCKHVADNNAAVESRKNKSWFKRKKLADFYPLSQEDADLLRIKSNREFNLDFINKLLLKLAGEYSNHHFGNKKVFTELHGTGSC</sequence>
<evidence type="ECO:0000313" key="2">
    <source>
        <dbReference type="Proteomes" id="UP000837675"/>
    </source>
</evidence>
<name>A0A8S4C1I1_9ACAR</name>
<protein>
    <submittedName>
        <fullName evidence="1">Uncharacterized protein</fullName>
    </submittedName>
</protein>
<reference evidence="1" key="1">
    <citation type="submission" date="2021-06" db="EMBL/GenBank/DDBJ databases">
        <authorList>
            <person name="Nardi T."/>
            <person name="Nardi T."/>
        </authorList>
    </citation>
    <scope>NUCLEOTIDE SEQUENCE</scope>
</reference>
<gene>
    <name evidence="1" type="ORF">MHYMCMPASI_01090</name>
</gene>
<dbReference type="AlphaFoldDB" id="A0A8S4C1I1"/>